<keyword evidence="3" id="KW-1185">Reference proteome</keyword>
<accession>A0A3D8RZI6</accession>
<gene>
    <name evidence="2" type="ORF">BP6252_04101</name>
</gene>
<dbReference type="InterPro" id="IPR052895">
    <property type="entry name" value="HetReg/Transcr_Mod"/>
</dbReference>
<dbReference type="EMBL" id="PDLM01000004">
    <property type="protein sequence ID" value="RDW79463.1"/>
    <property type="molecule type" value="Genomic_DNA"/>
</dbReference>
<dbReference type="Pfam" id="PF06985">
    <property type="entry name" value="HET"/>
    <property type="match status" value="1"/>
</dbReference>
<dbReference type="PANTHER" id="PTHR24148:SF73">
    <property type="entry name" value="HET DOMAIN PROTEIN (AFU_ORTHOLOGUE AFUA_8G01020)"/>
    <property type="match status" value="1"/>
</dbReference>
<evidence type="ECO:0000313" key="3">
    <source>
        <dbReference type="Proteomes" id="UP000256645"/>
    </source>
</evidence>
<proteinExistence type="predicted"/>
<comment type="caution">
    <text evidence="2">The sequence shown here is derived from an EMBL/GenBank/DDBJ whole genome shotgun (WGS) entry which is preliminary data.</text>
</comment>
<evidence type="ECO:0000313" key="2">
    <source>
        <dbReference type="EMBL" id="RDW79463.1"/>
    </source>
</evidence>
<protein>
    <recommendedName>
        <fullName evidence="1">Heterokaryon incompatibility domain-containing protein</fullName>
    </recommendedName>
</protein>
<sequence>MASSTYTHLPLDDPTQQIRLVSLDCTAPDDEPISCSIHHIDANVEVSYAALSYAWGEPAPTSSIWLDGKPYRVTRSVKAALEVLRRQGREWDYTQRLLWIDAICIDQSNHHERTQQVQMMKTIYQRAHHVFVWLGQYFERDDNLELQRNIWGFSRVVQGTSATTEAIFQLLNDLSVTCSSMFGLDQYFQSSRKPTLDYQCWAYLSILFRRPWFERLWVIQELAMARKAIVYCGDCMVEWRVLEHAARAISAHIAAKDRSPIGQLPFIYNIYHQNVTIPSLRGVDQTNMLALIYRTRRSKAREPLDRLFAVKGLLQNVEIDIPNPDTDTMIDYSSSPEAAYREWAFKRIHRTKSLDVLSLCTDRYRPQDARNNGWRSWVPDLRDFTGIDESLFFLGNSISSDPRNTPYAAAKETECAPRLIGQTVLSPSRLSIQGISIGRIVKIAPPSRQLSPPVAKEQLTIAMAAWEELVLDHFGWPSEGEPSNSLFSDFVDTIFRGHVAYGEDGNFASFFHRYKVWRGIATISPSFNPRSYEEDRAKDYLGFFETVLALMMRNTNLFITSDNSIGVISSHCHAAVGDEIFVLLGANTPYVVRETPSLLNQCTLHQLLGPCYVNGYMQGRAIDEWETQSKALATIDLI</sequence>
<feature type="domain" description="Heterokaryon incompatibility" evidence="1">
    <location>
        <begin position="48"/>
        <end position="221"/>
    </location>
</feature>
<organism evidence="2 3">
    <name type="scientific">Coleophoma cylindrospora</name>
    <dbReference type="NCBI Taxonomy" id="1849047"/>
    <lineage>
        <taxon>Eukaryota</taxon>
        <taxon>Fungi</taxon>
        <taxon>Dikarya</taxon>
        <taxon>Ascomycota</taxon>
        <taxon>Pezizomycotina</taxon>
        <taxon>Leotiomycetes</taxon>
        <taxon>Helotiales</taxon>
        <taxon>Dermateaceae</taxon>
        <taxon>Coleophoma</taxon>
    </lineage>
</organism>
<dbReference type="PANTHER" id="PTHR24148">
    <property type="entry name" value="ANKYRIN REPEAT DOMAIN-CONTAINING PROTEIN 39 HOMOLOG-RELATED"/>
    <property type="match status" value="1"/>
</dbReference>
<dbReference type="InterPro" id="IPR010730">
    <property type="entry name" value="HET"/>
</dbReference>
<name>A0A3D8RZI6_9HELO</name>
<evidence type="ECO:0000259" key="1">
    <source>
        <dbReference type="Pfam" id="PF06985"/>
    </source>
</evidence>
<dbReference type="Proteomes" id="UP000256645">
    <property type="component" value="Unassembled WGS sequence"/>
</dbReference>
<reference evidence="2 3" key="1">
    <citation type="journal article" date="2018" name="IMA Fungus">
        <title>IMA Genome-F 9: Draft genome sequence of Annulohypoxylon stygium, Aspergillus mulundensis, Berkeleyomyces basicola (syn. Thielaviopsis basicola), Ceratocystis smalleyi, two Cercospora beticola strains, Coleophoma cylindrospora, Fusarium fracticaudum, Phialophora cf. hyalina, and Morchella septimelata.</title>
        <authorList>
            <person name="Wingfield B.D."/>
            <person name="Bills G.F."/>
            <person name="Dong Y."/>
            <person name="Huang W."/>
            <person name="Nel W.J."/>
            <person name="Swalarsk-Parry B.S."/>
            <person name="Vaghefi N."/>
            <person name="Wilken P.M."/>
            <person name="An Z."/>
            <person name="de Beer Z.W."/>
            <person name="De Vos L."/>
            <person name="Chen L."/>
            <person name="Duong T.A."/>
            <person name="Gao Y."/>
            <person name="Hammerbacher A."/>
            <person name="Kikkert J.R."/>
            <person name="Li Y."/>
            <person name="Li H."/>
            <person name="Li K."/>
            <person name="Li Q."/>
            <person name="Liu X."/>
            <person name="Ma X."/>
            <person name="Naidoo K."/>
            <person name="Pethybridge S.J."/>
            <person name="Sun J."/>
            <person name="Steenkamp E.T."/>
            <person name="van der Nest M.A."/>
            <person name="van Wyk S."/>
            <person name="Wingfield M.J."/>
            <person name="Xiong C."/>
            <person name="Yue Q."/>
            <person name="Zhang X."/>
        </authorList>
    </citation>
    <scope>NUCLEOTIDE SEQUENCE [LARGE SCALE GENOMIC DNA]</scope>
    <source>
        <strain evidence="2 3">BP6252</strain>
    </source>
</reference>
<dbReference type="AlphaFoldDB" id="A0A3D8RZI6"/>
<dbReference type="OrthoDB" id="3471929at2759"/>